<reference evidence="10 11" key="1">
    <citation type="journal article" date="2014" name="Genome Announc.">
        <title>Draft genome sequences of eight enterohepatic helicobacter species isolated from both laboratory and wild rodents.</title>
        <authorList>
            <person name="Sheh A."/>
            <person name="Shen Z."/>
            <person name="Fox J.G."/>
        </authorList>
    </citation>
    <scope>NUCLEOTIDE SEQUENCE [LARGE SCALE GENOMIC DNA]</scope>
    <source>
        <strain evidence="10 11">ATCC 700114</strain>
    </source>
</reference>
<dbReference type="RefSeq" id="WP_052096538.1">
    <property type="nucleotide sequence ID" value="NZ_FZNG01000009.1"/>
</dbReference>
<dbReference type="Gene3D" id="1.10.8.100">
    <property type="entry name" value="Ribosomal RNA adenine dimethylase-like, domain 2"/>
    <property type="match status" value="1"/>
</dbReference>
<dbReference type="Gene3D" id="3.40.50.150">
    <property type="entry name" value="Vaccinia Virus protein VP39"/>
    <property type="match status" value="1"/>
</dbReference>
<keyword evidence="4 7" id="KW-0808">Transferase</keyword>
<keyword evidence="3 7" id="KW-0489">Methyltransferase</keyword>
<proteinExistence type="inferred from homology"/>
<evidence type="ECO:0000313" key="11">
    <source>
        <dbReference type="Proteomes" id="UP000029878"/>
    </source>
</evidence>
<dbReference type="InterPro" id="IPR011530">
    <property type="entry name" value="rRNA_adenine_dimethylase"/>
</dbReference>
<evidence type="ECO:0000256" key="8">
    <source>
        <dbReference type="PROSITE-ProRule" id="PRU01026"/>
    </source>
</evidence>
<dbReference type="HAMAP" id="MF_00607">
    <property type="entry name" value="16SrRNA_methyltr_A"/>
    <property type="match status" value="1"/>
</dbReference>
<dbReference type="InterPro" id="IPR029063">
    <property type="entry name" value="SAM-dependent_MTases_sf"/>
</dbReference>
<keyword evidence="6 7" id="KW-0694">RNA-binding</keyword>
<comment type="function">
    <text evidence="7">Specifically dimethylates two adjacent adenosines (A1518 and A1519) in the loop of a conserved hairpin near the 3'-end of 16S rRNA in the 30S particle. May play a critical role in biogenesis of 30S subunits.</text>
</comment>
<dbReference type="OrthoDB" id="9814755at2"/>
<dbReference type="InterPro" id="IPR001737">
    <property type="entry name" value="KsgA/Erm"/>
</dbReference>
<evidence type="ECO:0000313" key="10">
    <source>
        <dbReference type="EMBL" id="TLD84766.1"/>
    </source>
</evidence>
<evidence type="ECO:0000256" key="1">
    <source>
        <dbReference type="ARBA" id="ARBA00022490"/>
    </source>
</evidence>
<evidence type="ECO:0000256" key="2">
    <source>
        <dbReference type="ARBA" id="ARBA00022552"/>
    </source>
</evidence>
<feature type="binding site" evidence="7 8">
    <location>
        <position position="70"/>
    </location>
    <ligand>
        <name>S-adenosyl-L-methionine</name>
        <dbReference type="ChEBI" id="CHEBI:59789"/>
    </ligand>
</feature>
<dbReference type="InterPro" id="IPR023165">
    <property type="entry name" value="rRNA_Ade_diMease-like_C"/>
</dbReference>
<dbReference type="InterPro" id="IPR020598">
    <property type="entry name" value="rRNA_Ade_methylase_Trfase_N"/>
</dbReference>
<dbReference type="PROSITE" id="PS51689">
    <property type="entry name" value="SAM_RNA_A_N6_MT"/>
    <property type="match status" value="1"/>
</dbReference>
<dbReference type="GO" id="GO:0005829">
    <property type="term" value="C:cytosol"/>
    <property type="evidence" value="ECO:0007669"/>
    <property type="project" value="TreeGrafter"/>
</dbReference>
<dbReference type="EC" id="2.1.1.182" evidence="7"/>
<comment type="caution">
    <text evidence="10">The sequence shown here is derived from an EMBL/GenBank/DDBJ whole genome shotgun (WGS) entry which is preliminary data.</text>
</comment>
<gene>
    <name evidence="7 10" type="primary">rsmA</name>
    <name evidence="7" type="synonym">ksgA</name>
    <name evidence="10" type="ORF">LS81_001840</name>
</gene>
<comment type="similarity">
    <text evidence="7">Belongs to the class I-like SAM-binding methyltransferase superfamily. rRNA adenine N(6)-methyltransferase family. RsmA subfamily.</text>
</comment>
<keyword evidence="1 7" id="KW-0963">Cytoplasm</keyword>
<feature type="binding site" evidence="7 8">
    <location>
        <position position="149"/>
    </location>
    <ligand>
        <name>S-adenosyl-L-methionine</name>
        <dbReference type="ChEBI" id="CHEBI:59789"/>
    </ligand>
</feature>
<comment type="catalytic activity">
    <reaction evidence="7">
        <text>adenosine(1518)/adenosine(1519) in 16S rRNA + 4 S-adenosyl-L-methionine = N(6)-dimethyladenosine(1518)/N(6)-dimethyladenosine(1519) in 16S rRNA + 4 S-adenosyl-L-homocysteine + 4 H(+)</text>
        <dbReference type="Rhea" id="RHEA:19609"/>
        <dbReference type="Rhea" id="RHEA-COMP:10232"/>
        <dbReference type="Rhea" id="RHEA-COMP:10233"/>
        <dbReference type="ChEBI" id="CHEBI:15378"/>
        <dbReference type="ChEBI" id="CHEBI:57856"/>
        <dbReference type="ChEBI" id="CHEBI:59789"/>
        <dbReference type="ChEBI" id="CHEBI:74411"/>
        <dbReference type="ChEBI" id="CHEBI:74493"/>
        <dbReference type="EC" id="2.1.1.182"/>
    </reaction>
</comment>
<name>A0A4U8SEZ5_9HELI</name>
<keyword evidence="2 7" id="KW-0698">rRNA processing</keyword>
<feature type="binding site" evidence="7 8">
    <location>
        <position position="68"/>
    </location>
    <ligand>
        <name>S-adenosyl-L-methionine</name>
        <dbReference type="ChEBI" id="CHEBI:59789"/>
    </ligand>
</feature>
<keyword evidence="5 7" id="KW-0949">S-adenosyl-L-methionine</keyword>
<sequence length="329" mass="37661">MQDTPKSYITKSFALPHALGFNAKSMHHKQELGTNTQLQQTRKHAAKKHIKMQNNEPQFHHKKSLGQHFLHDSVILDRIFQSIPSDIVKQIDNNVQLIEVGIGLGDLTKRLLSKYSLLAYEIDYALIAQAQKNYHTEIETKRLQLVQADALKVQHSDGYLLNSDYFLVSNLPYYIATAIILKALKDTHCKGFLVMTQKEVAQKFCAKQKESAYCSLSILAQSFGDVSYLFSVPKEAFNPPPKVESAVFCFKRGECCYTQDLETLLHFAFLAPRKKLFTNLMQWDKIENKAMLTQIFQAVQLDNDVRAHEIGLQTYCDMLRICNAIKKDK</sequence>
<accession>A0A4U8SEZ5</accession>
<dbReference type="GO" id="GO:0052908">
    <property type="term" value="F:16S rRNA (adenine(1518)-N(6)/adenine(1519)-N(6))-dimethyltransferase activity"/>
    <property type="evidence" value="ECO:0007669"/>
    <property type="project" value="UniProtKB-EC"/>
</dbReference>
<dbReference type="SUPFAM" id="SSF53335">
    <property type="entry name" value="S-adenosyl-L-methionine-dependent methyltransferases"/>
    <property type="match status" value="1"/>
</dbReference>
<dbReference type="EMBL" id="JRPL02000002">
    <property type="protein sequence ID" value="TLD84766.1"/>
    <property type="molecule type" value="Genomic_DNA"/>
</dbReference>
<dbReference type="AlphaFoldDB" id="A0A4U8SEZ5"/>
<dbReference type="NCBIfam" id="TIGR00755">
    <property type="entry name" value="ksgA"/>
    <property type="match status" value="1"/>
</dbReference>
<dbReference type="PANTHER" id="PTHR11727:SF7">
    <property type="entry name" value="DIMETHYLADENOSINE TRANSFERASE-RELATED"/>
    <property type="match status" value="1"/>
</dbReference>
<dbReference type="PANTHER" id="PTHR11727">
    <property type="entry name" value="DIMETHYLADENOSINE TRANSFERASE"/>
    <property type="match status" value="1"/>
</dbReference>
<evidence type="ECO:0000256" key="7">
    <source>
        <dbReference type="HAMAP-Rule" id="MF_00607"/>
    </source>
</evidence>
<evidence type="ECO:0000256" key="6">
    <source>
        <dbReference type="ARBA" id="ARBA00022884"/>
    </source>
</evidence>
<protein>
    <recommendedName>
        <fullName evidence="7">Ribosomal RNA small subunit methyltransferase A</fullName>
        <ecNumber evidence="7">2.1.1.182</ecNumber>
    </recommendedName>
    <alternativeName>
        <fullName evidence="7">16S rRNA (adenine(1518)-N(6)/adenine(1519)-N(6))-dimethyltransferase</fullName>
    </alternativeName>
    <alternativeName>
        <fullName evidence="7">16S rRNA dimethyladenosine transferase</fullName>
    </alternativeName>
    <alternativeName>
        <fullName evidence="7">16S rRNA dimethylase</fullName>
    </alternativeName>
    <alternativeName>
        <fullName evidence="7">S-adenosylmethionine-6-N', N'-adenosyl(rRNA) dimethyltransferase</fullName>
    </alternativeName>
</protein>
<dbReference type="SMART" id="SM00650">
    <property type="entry name" value="rADc"/>
    <property type="match status" value="1"/>
</dbReference>
<evidence type="ECO:0000256" key="3">
    <source>
        <dbReference type="ARBA" id="ARBA00022603"/>
    </source>
</evidence>
<dbReference type="GO" id="GO:0003723">
    <property type="term" value="F:RNA binding"/>
    <property type="evidence" value="ECO:0007669"/>
    <property type="project" value="UniProtKB-UniRule"/>
</dbReference>
<evidence type="ECO:0000256" key="4">
    <source>
        <dbReference type="ARBA" id="ARBA00022679"/>
    </source>
</evidence>
<feature type="domain" description="Ribosomal RNA adenine methylase transferase N-terminal" evidence="9">
    <location>
        <begin position="83"/>
        <end position="254"/>
    </location>
</feature>
<dbReference type="Proteomes" id="UP000029878">
    <property type="component" value="Unassembled WGS sequence"/>
</dbReference>
<dbReference type="Pfam" id="PF00398">
    <property type="entry name" value="RrnaAD"/>
    <property type="match status" value="1"/>
</dbReference>
<evidence type="ECO:0000256" key="5">
    <source>
        <dbReference type="ARBA" id="ARBA00022691"/>
    </source>
</evidence>
<feature type="binding site" evidence="7 8">
    <location>
        <position position="121"/>
    </location>
    <ligand>
        <name>S-adenosyl-L-methionine</name>
        <dbReference type="ChEBI" id="CHEBI:59789"/>
    </ligand>
</feature>
<feature type="binding site" evidence="7 8">
    <location>
        <position position="101"/>
    </location>
    <ligand>
        <name>S-adenosyl-L-methionine</name>
        <dbReference type="ChEBI" id="CHEBI:59789"/>
    </ligand>
</feature>
<feature type="binding site" evidence="7 8">
    <location>
        <position position="170"/>
    </location>
    <ligand>
        <name>S-adenosyl-L-methionine</name>
        <dbReference type="ChEBI" id="CHEBI:59789"/>
    </ligand>
</feature>
<evidence type="ECO:0000259" key="9">
    <source>
        <dbReference type="SMART" id="SM00650"/>
    </source>
</evidence>
<comment type="subcellular location">
    <subcellularLocation>
        <location evidence="7">Cytoplasm</location>
    </subcellularLocation>
</comment>
<organism evidence="10 11">
    <name type="scientific">Helicobacter trogontum</name>
    <dbReference type="NCBI Taxonomy" id="50960"/>
    <lineage>
        <taxon>Bacteria</taxon>
        <taxon>Pseudomonadati</taxon>
        <taxon>Campylobacterota</taxon>
        <taxon>Epsilonproteobacteria</taxon>
        <taxon>Campylobacterales</taxon>
        <taxon>Helicobacteraceae</taxon>
        <taxon>Helicobacter</taxon>
    </lineage>
</organism>